<organism evidence="2 3">
    <name type="scientific">Eumeta variegata</name>
    <name type="common">Bagworm moth</name>
    <name type="synonym">Eumeta japonica</name>
    <dbReference type="NCBI Taxonomy" id="151549"/>
    <lineage>
        <taxon>Eukaryota</taxon>
        <taxon>Metazoa</taxon>
        <taxon>Ecdysozoa</taxon>
        <taxon>Arthropoda</taxon>
        <taxon>Hexapoda</taxon>
        <taxon>Insecta</taxon>
        <taxon>Pterygota</taxon>
        <taxon>Neoptera</taxon>
        <taxon>Endopterygota</taxon>
        <taxon>Lepidoptera</taxon>
        <taxon>Glossata</taxon>
        <taxon>Ditrysia</taxon>
        <taxon>Tineoidea</taxon>
        <taxon>Psychidae</taxon>
        <taxon>Oiketicinae</taxon>
        <taxon>Eumeta</taxon>
    </lineage>
</organism>
<protein>
    <submittedName>
        <fullName evidence="2">Uncharacterized protein</fullName>
    </submittedName>
</protein>
<evidence type="ECO:0000313" key="2">
    <source>
        <dbReference type="EMBL" id="GBP82966.1"/>
    </source>
</evidence>
<accession>A0A4C1Z2Z8</accession>
<feature type="compositionally biased region" description="Polar residues" evidence="1">
    <location>
        <begin position="138"/>
        <end position="150"/>
    </location>
</feature>
<gene>
    <name evidence="2" type="ORF">EVAR_90155_1</name>
</gene>
<proteinExistence type="predicted"/>
<evidence type="ECO:0000313" key="3">
    <source>
        <dbReference type="Proteomes" id="UP000299102"/>
    </source>
</evidence>
<sequence>MNEISHELVYDMEKDSVSYLTYNPNEVSEIDFRAASNRDRATQQSLAQLRSAFSVKEDYLLLTCRIQTWPCQSRGVEFRGGHPFTAVKNKNIDTVSRVASSTLVTETSSAEPKRLSQFGPVAGSAAGAAGVRPLPQTLAKTSQMTPRRPR</sequence>
<keyword evidence="3" id="KW-1185">Reference proteome</keyword>
<dbReference type="Proteomes" id="UP000299102">
    <property type="component" value="Unassembled WGS sequence"/>
</dbReference>
<name>A0A4C1Z2Z8_EUMVA</name>
<feature type="region of interest" description="Disordered" evidence="1">
    <location>
        <begin position="102"/>
        <end position="150"/>
    </location>
</feature>
<reference evidence="2 3" key="1">
    <citation type="journal article" date="2019" name="Commun. Biol.">
        <title>The bagworm genome reveals a unique fibroin gene that provides high tensile strength.</title>
        <authorList>
            <person name="Kono N."/>
            <person name="Nakamura H."/>
            <person name="Ohtoshi R."/>
            <person name="Tomita M."/>
            <person name="Numata K."/>
            <person name="Arakawa K."/>
        </authorList>
    </citation>
    <scope>NUCLEOTIDE SEQUENCE [LARGE SCALE GENOMIC DNA]</scope>
</reference>
<evidence type="ECO:0000256" key="1">
    <source>
        <dbReference type="SAM" id="MobiDB-lite"/>
    </source>
</evidence>
<dbReference type="EMBL" id="BGZK01001596">
    <property type="protein sequence ID" value="GBP82966.1"/>
    <property type="molecule type" value="Genomic_DNA"/>
</dbReference>
<dbReference type="AlphaFoldDB" id="A0A4C1Z2Z8"/>
<comment type="caution">
    <text evidence="2">The sequence shown here is derived from an EMBL/GenBank/DDBJ whole genome shotgun (WGS) entry which is preliminary data.</text>
</comment>